<protein>
    <submittedName>
        <fullName evidence="2">Uncharacterized protein</fullName>
    </submittedName>
</protein>
<name>A0A7I7YHS8_9MYCO</name>
<dbReference type="AlphaFoldDB" id="A0A7I7YHS8"/>
<reference evidence="2 3" key="1">
    <citation type="journal article" date="2019" name="Emerg. Microbes Infect.">
        <title>Comprehensive subspecies identification of 175 nontuberculous mycobacteria species based on 7547 genomic profiles.</title>
        <authorList>
            <person name="Matsumoto Y."/>
            <person name="Kinjo T."/>
            <person name="Motooka D."/>
            <person name="Nabeya D."/>
            <person name="Jung N."/>
            <person name="Uechi K."/>
            <person name="Horii T."/>
            <person name="Iida T."/>
            <person name="Fujita J."/>
            <person name="Nakamura S."/>
        </authorList>
    </citation>
    <scope>NUCLEOTIDE SEQUENCE [LARGE SCALE GENOMIC DNA]</scope>
    <source>
        <strain evidence="2 3">JCM 14738</strain>
    </source>
</reference>
<evidence type="ECO:0000313" key="2">
    <source>
        <dbReference type="EMBL" id="BBZ41370.1"/>
    </source>
</evidence>
<evidence type="ECO:0000256" key="1">
    <source>
        <dbReference type="SAM" id="MobiDB-lite"/>
    </source>
</evidence>
<organism evidence="2 3">
    <name type="scientific">Mycobacterium conspicuum</name>
    <dbReference type="NCBI Taxonomy" id="44010"/>
    <lineage>
        <taxon>Bacteria</taxon>
        <taxon>Bacillati</taxon>
        <taxon>Actinomycetota</taxon>
        <taxon>Actinomycetes</taxon>
        <taxon>Mycobacteriales</taxon>
        <taxon>Mycobacteriaceae</taxon>
        <taxon>Mycobacterium</taxon>
    </lineage>
</organism>
<proteinExistence type="predicted"/>
<keyword evidence="3" id="KW-1185">Reference proteome</keyword>
<gene>
    <name evidence="2" type="ORF">MCNS_44330</name>
</gene>
<dbReference type="EMBL" id="AP022613">
    <property type="protein sequence ID" value="BBZ41370.1"/>
    <property type="molecule type" value="Genomic_DNA"/>
</dbReference>
<feature type="region of interest" description="Disordered" evidence="1">
    <location>
        <begin position="58"/>
        <end position="89"/>
    </location>
</feature>
<dbReference type="Proteomes" id="UP000467385">
    <property type="component" value="Chromosome"/>
</dbReference>
<accession>A0A7I7YHS8</accession>
<evidence type="ECO:0000313" key="3">
    <source>
        <dbReference type="Proteomes" id="UP000467385"/>
    </source>
</evidence>
<sequence length="89" mass="9781">MTLNYLNQGRKIFQVPAGASASRTTVKCRFDRDGQSGLTFNIRDTRGALVLKGAAYKEDSRDRDRHLQPLVAISSRRNAGNTDGARSPS</sequence>
<feature type="compositionally biased region" description="Basic and acidic residues" evidence="1">
    <location>
        <begin position="58"/>
        <end position="67"/>
    </location>
</feature>